<comment type="caution">
    <text evidence="1">The sequence shown here is derived from an EMBL/GenBank/DDBJ whole genome shotgun (WGS) entry which is preliminary data.</text>
</comment>
<proteinExistence type="predicted"/>
<gene>
    <name evidence="1" type="ORF">VJ786_00240</name>
</gene>
<dbReference type="Proteomes" id="UP001363035">
    <property type="component" value="Unassembled WGS sequence"/>
</dbReference>
<evidence type="ECO:0000313" key="2">
    <source>
        <dbReference type="Proteomes" id="UP001363035"/>
    </source>
</evidence>
<dbReference type="EMBL" id="JAYLLN010000001">
    <property type="protein sequence ID" value="MEI5983317.1"/>
    <property type="molecule type" value="Genomic_DNA"/>
</dbReference>
<evidence type="ECO:0000313" key="1">
    <source>
        <dbReference type="EMBL" id="MEI5983317.1"/>
    </source>
</evidence>
<protein>
    <recommendedName>
        <fullName evidence="3">Thiamine pyrophosphokinase</fullName>
    </recommendedName>
</protein>
<name>A0ABU8I0Q6_9SPHI</name>
<sequence length="188" mass="22136">MSSHHIVRENQEPALFIGDPHLLADEYVNQLLEWSPTIITLSFHYETLKSRGIKIDVLLNSEELIREELEENLVVIPYWEDYLAVLFQYLKERKNYAVNLIMDQIGCKDLLPYLPDFTVNVFNGSYKLIFIKQYDKWLPEGYQLWIPDSESLRISNVRWITESLFEVESDGFVKIAPLSDYIMLGEEL</sequence>
<evidence type="ECO:0008006" key="3">
    <source>
        <dbReference type="Google" id="ProtNLM"/>
    </source>
</evidence>
<keyword evidence="2" id="KW-1185">Reference proteome</keyword>
<organism evidence="1 2">
    <name type="scientific">Sphingobacterium tenebrionis</name>
    <dbReference type="NCBI Taxonomy" id="3111775"/>
    <lineage>
        <taxon>Bacteria</taxon>
        <taxon>Pseudomonadati</taxon>
        <taxon>Bacteroidota</taxon>
        <taxon>Sphingobacteriia</taxon>
        <taxon>Sphingobacteriales</taxon>
        <taxon>Sphingobacteriaceae</taxon>
        <taxon>Sphingobacterium</taxon>
    </lineage>
</organism>
<accession>A0ABU8I0Q6</accession>
<reference evidence="1 2" key="1">
    <citation type="submission" date="2024-01" db="EMBL/GenBank/DDBJ databases">
        <title>Sphingobacterium tenebrionis sp. nov., a novel endophyte isolated from tenebrio molitor intestines.</title>
        <authorList>
            <person name="Zhang C."/>
        </authorList>
    </citation>
    <scope>NUCLEOTIDE SEQUENCE [LARGE SCALE GENOMIC DNA]</scope>
    <source>
        <strain evidence="1 2">PU5-4</strain>
    </source>
</reference>
<dbReference type="RefSeq" id="WP_099365126.1">
    <property type="nucleotide sequence ID" value="NZ_JAYLLN010000001.1"/>
</dbReference>